<proteinExistence type="predicted"/>
<name>A0ABX0ZE81_9ACTN</name>
<evidence type="ECO:0000259" key="1">
    <source>
        <dbReference type="Pfam" id="PF20469"/>
    </source>
</evidence>
<dbReference type="Pfam" id="PF20469">
    <property type="entry name" value="OLD-like_TOPRIM"/>
    <property type="match status" value="1"/>
</dbReference>
<reference evidence="2 3" key="1">
    <citation type="submission" date="2020-03" db="EMBL/GenBank/DDBJ databases">
        <title>WGS of actinomycetes isolated from Thailand.</title>
        <authorList>
            <person name="Thawai C."/>
        </authorList>
    </citation>
    <scope>NUCLEOTIDE SEQUENCE [LARGE SCALE GENOMIC DNA]</scope>
    <source>
        <strain evidence="2 3">HSS6-12</strain>
    </source>
</reference>
<keyword evidence="2" id="KW-0378">Hydrolase</keyword>
<dbReference type="InterPro" id="IPR034139">
    <property type="entry name" value="TOPRIM_OLD"/>
</dbReference>
<gene>
    <name evidence="2" type="ORF">HCJ94_20995</name>
</gene>
<dbReference type="GO" id="GO:0004519">
    <property type="term" value="F:endonuclease activity"/>
    <property type="evidence" value="ECO:0007669"/>
    <property type="project" value="UniProtKB-KW"/>
</dbReference>
<dbReference type="EMBL" id="JAATEO010000024">
    <property type="protein sequence ID" value="NJP34386.1"/>
    <property type="molecule type" value="Genomic_DNA"/>
</dbReference>
<sequence>MPALGDDVRAVVLVEGASDRVALETLAAQVGRDLPAEGVRVLPMGGVTNVGHFLDALGPRGLGLRLAGLYDAPEEGFVRRGLARAGLGAALTRADLAACGFHVCVADLEDELIRAAGVDGVRAVLTAAGDLHSWDLFQRQPAQRGRPVEAQLRRFIGTRSGRKAAYARLLVDALHPDRAPRSLHAVLDHL</sequence>
<evidence type="ECO:0000313" key="3">
    <source>
        <dbReference type="Proteomes" id="UP000783871"/>
    </source>
</evidence>
<keyword evidence="2" id="KW-0255">Endonuclease</keyword>
<keyword evidence="3" id="KW-1185">Reference proteome</keyword>
<feature type="domain" description="OLD protein-like TOPRIM" evidence="1">
    <location>
        <begin position="9"/>
        <end position="71"/>
    </location>
</feature>
<accession>A0ABX0ZE81</accession>
<dbReference type="Proteomes" id="UP000783871">
    <property type="component" value="Unassembled WGS sequence"/>
</dbReference>
<comment type="caution">
    <text evidence="2">The sequence shown here is derived from an EMBL/GenBank/DDBJ whole genome shotgun (WGS) entry which is preliminary data.</text>
</comment>
<protein>
    <submittedName>
        <fullName evidence="2">ATP-dependent endonuclease</fullName>
    </submittedName>
</protein>
<organism evidence="2 3">
    <name type="scientific">Micromonospora thermarum</name>
    <dbReference type="NCBI Taxonomy" id="2720024"/>
    <lineage>
        <taxon>Bacteria</taxon>
        <taxon>Bacillati</taxon>
        <taxon>Actinomycetota</taxon>
        <taxon>Actinomycetes</taxon>
        <taxon>Micromonosporales</taxon>
        <taxon>Micromonosporaceae</taxon>
        <taxon>Micromonospora</taxon>
    </lineage>
</organism>
<keyword evidence="2" id="KW-0540">Nuclease</keyword>
<evidence type="ECO:0000313" key="2">
    <source>
        <dbReference type="EMBL" id="NJP34386.1"/>
    </source>
</evidence>